<evidence type="ECO:0000256" key="1">
    <source>
        <dbReference type="SAM" id="MobiDB-lite"/>
    </source>
</evidence>
<dbReference type="RefSeq" id="WP_242779468.1">
    <property type="nucleotide sequence ID" value="NZ_JALDAY010000029.1"/>
</dbReference>
<sequence>MPPQPVLREVEHEITVSAPAATVYRLIAEVDNWPRIYPRIVHAEQVPEGGGRELLLIWGTTADASFEHWTALRTLDPQRLRITFRPTGFGPPLASMDGGWVVEPLSRAESRVRLLHAFSLVDDDPGEFERIDSAVDRNSRTELAELKKSVEAAYLAEEFTFSFEDTARIAGRAEDVYDFVNEAPLWAERLPGVEEVRLDEDKPGLQRLETVTRAPDGSTHRAVSHRVCLPHRGILHRQVTLPALLSLHTGSWTFETPADDTGGVVASARHTVVLNTANITAVLGPDATVADARAHVREAIGASSRAVLAQAGRYAERGRRAGPAARTPHPRSGRRT</sequence>
<dbReference type="Pfam" id="PF10604">
    <property type="entry name" value="Polyketide_cyc2"/>
    <property type="match status" value="1"/>
</dbReference>
<organism evidence="3 4">
    <name type="scientific">Streptomyces cylindrosporus</name>
    <dbReference type="NCBI Taxonomy" id="2927583"/>
    <lineage>
        <taxon>Bacteria</taxon>
        <taxon>Bacillati</taxon>
        <taxon>Actinomycetota</taxon>
        <taxon>Actinomycetes</taxon>
        <taxon>Kitasatosporales</taxon>
        <taxon>Streptomycetaceae</taxon>
        <taxon>Streptomyces</taxon>
    </lineage>
</organism>
<dbReference type="InterPro" id="IPR005031">
    <property type="entry name" value="COQ10_START"/>
</dbReference>
<evidence type="ECO:0000313" key="3">
    <source>
        <dbReference type="EMBL" id="MCI3279361.1"/>
    </source>
</evidence>
<reference evidence="3" key="1">
    <citation type="submission" date="2022-03" db="EMBL/GenBank/DDBJ databases">
        <title>Streptomyces 7R015 and 7R016 isolated from Barleria lupulina in Thailand.</title>
        <authorList>
            <person name="Kanchanasin P."/>
            <person name="Phongsopitanun W."/>
            <person name="Tanasupawat S."/>
        </authorList>
    </citation>
    <scope>NUCLEOTIDE SEQUENCE</scope>
    <source>
        <strain evidence="3">7R015</strain>
    </source>
</reference>
<comment type="caution">
    <text evidence="3">The sequence shown here is derived from an EMBL/GenBank/DDBJ whole genome shotgun (WGS) entry which is preliminary data.</text>
</comment>
<feature type="region of interest" description="Disordered" evidence="1">
    <location>
        <begin position="311"/>
        <end position="336"/>
    </location>
</feature>
<dbReference type="SUPFAM" id="SSF55961">
    <property type="entry name" value="Bet v1-like"/>
    <property type="match status" value="2"/>
</dbReference>
<gene>
    <name evidence="3" type="ORF">MQP27_50670</name>
</gene>
<proteinExistence type="predicted"/>
<feature type="domain" description="Coenzyme Q-binding protein COQ10 START" evidence="2">
    <location>
        <begin position="172"/>
        <end position="261"/>
    </location>
</feature>
<name>A0ABS9YSQ5_9ACTN</name>
<dbReference type="Proteomes" id="UP001165269">
    <property type="component" value="Unassembled WGS sequence"/>
</dbReference>
<protein>
    <submittedName>
        <fullName evidence="3">Aromatase/cyclase</fullName>
    </submittedName>
</protein>
<dbReference type="CDD" id="cd08861">
    <property type="entry name" value="OtcD1_ARO-CYC_like"/>
    <property type="match status" value="2"/>
</dbReference>
<keyword evidence="4" id="KW-1185">Reference proteome</keyword>
<evidence type="ECO:0000313" key="4">
    <source>
        <dbReference type="Proteomes" id="UP001165269"/>
    </source>
</evidence>
<dbReference type="InterPro" id="IPR019587">
    <property type="entry name" value="Polyketide_cyclase/dehydratase"/>
</dbReference>
<dbReference type="EMBL" id="JALDAY010000029">
    <property type="protein sequence ID" value="MCI3279361.1"/>
    <property type="molecule type" value="Genomic_DNA"/>
</dbReference>
<dbReference type="Gene3D" id="3.30.530.20">
    <property type="match status" value="2"/>
</dbReference>
<accession>A0ABS9YSQ5</accession>
<dbReference type="Pfam" id="PF03364">
    <property type="entry name" value="Polyketide_cyc"/>
    <property type="match status" value="1"/>
</dbReference>
<evidence type="ECO:0000259" key="2">
    <source>
        <dbReference type="Pfam" id="PF03364"/>
    </source>
</evidence>
<dbReference type="InterPro" id="IPR023393">
    <property type="entry name" value="START-like_dom_sf"/>
</dbReference>